<protein>
    <submittedName>
        <fullName evidence="1">Uncharacterized protein</fullName>
    </submittedName>
</protein>
<dbReference type="EMBL" id="LAZR01002955">
    <property type="protein sequence ID" value="KKN23614.1"/>
    <property type="molecule type" value="Genomic_DNA"/>
</dbReference>
<sequence length="268" mass="27379">MGVRFSVAGRDIVESVIVASAQDLTIAIAAAAGEIAIIVGANLLNTKDRFRVDRAIQEMRDVLREDQWPEGAFATNFAHEVITLETKVGLTTGNAADIAAAVLTEDSIALIYGNLFGAGQGSSVNYASAIRKLRDEIRRRLSSTGGAGLTSATGILTASANPIVVSTVIINGRTYTFVAAPAVADDIDIGVAATDSLDNLIAAINRGPGEGTLYGTGTTENPDVKAAAGASDTIDFTAKVPGPAGNSITTTEVSAQLSWGAATLLGGT</sequence>
<proteinExistence type="predicted"/>
<organism evidence="1">
    <name type="scientific">marine sediment metagenome</name>
    <dbReference type="NCBI Taxonomy" id="412755"/>
    <lineage>
        <taxon>unclassified sequences</taxon>
        <taxon>metagenomes</taxon>
        <taxon>ecological metagenomes</taxon>
    </lineage>
</organism>
<gene>
    <name evidence="1" type="ORF">LCGC14_0903160</name>
</gene>
<name>A0A0F9P0L1_9ZZZZ</name>
<accession>A0A0F9P0L1</accession>
<evidence type="ECO:0000313" key="1">
    <source>
        <dbReference type="EMBL" id="KKN23614.1"/>
    </source>
</evidence>
<dbReference type="AlphaFoldDB" id="A0A0F9P0L1"/>
<comment type="caution">
    <text evidence="1">The sequence shown here is derived from an EMBL/GenBank/DDBJ whole genome shotgun (WGS) entry which is preliminary data.</text>
</comment>
<reference evidence="1" key="1">
    <citation type="journal article" date="2015" name="Nature">
        <title>Complex archaea that bridge the gap between prokaryotes and eukaryotes.</title>
        <authorList>
            <person name="Spang A."/>
            <person name="Saw J.H."/>
            <person name="Jorgensen S.L."/>
            <person name="Zaremba-Niedzwiedzka K."/>
            <person name="Martijn J."/>
            <person name="Lind A.E."/>
            <person name="van Eijk R."/>
            <person name="Schleper C."/>
            <person name="Guy L."/>
            <person name="Ettema T.J."/>
        </authorList>
    </citation>
    <scope>NUCLEOTIDE SEQUENCE</scope>
</reference>